<dbReference type="PROSITE" id="PS00061">
    <property type="entry name" value="ADH_SHORT"/>
    <property type="match status" value="1"/>
</dbReference>
<dbReference type="InterPro" id="IPR002347">
    <property type="entry name" value="SDR_fam"/>
</dbReference>
<dbReference type="GO" id="GO:0016020">
    <property type="term" value="C:membrane"/>
    <property type="evidence" value="ECO:0007669"/>
    <property type="project" value="TreeGrafter"/>
</dbReference>
<dbReference type="Proteomes" id="UP000323876">
    <property type="component" value="Unassembled WGS sequence"/>
</dbReference>
<name>A0A5N0EN09_9NOCA</name>
<organism evidence="5 6">
    <name type="scientific">Nocardia colli</name>
    <dbReference type="NCBI Taxonomy" id="2545717"/>
    <lineage>
        <taxon>Bacteria</taxon>
        <taxon>Bacillati</taxon>
        <taxon>Actinomycetota</taxon>
        <taxon>Actinomycetes</taxon>
        <taxon>Mycobacteriales</taxon>
        <taxon>Nocardiaceae</taxon>
        <taxon>Nocardia</taxon>
    </lineage>
</organism>
<keyword evidence="2" id="KW-0560">Oxidoreductase</keyword>
<sequence>MTNAVTSSPKPTALITGASRGLGAAIARELAPTHDLLLGARSADALRDIGQELPEATGWPVELTDYAAVAAATEPIRRLDVLVHNAGIQDLASIAESTVDQWRNTLEANLIAVVELTRLLLPALRAAGGHVVLINSGAGLRANAGWASYAASKFGLRAFADALRLEEPALRVTSIHPGRIDTDMQREIIAQEGREYRPEQFLRAETVAGVVRHAVETPRDGHPTEIVLRPTSS</sequence>
<evidence type="ECO:0000256" key="1">
    <source>
        <dbReference type="ARBA" id="ARBA00006484"/>
    </source>
</evidence>
<dbReference type="PRINTS" id="PR00080">
    <property type="entry name" value="SDRFAMILY"/>
</dbReference>
<accession>A0A5N0EN09</accession>
<dbReference type="PANTHER" id="PTHR44196">
    <property type="entry name" value="DEHYDROGENASE/REDUCTASE SDR FAMILY MEMBER 7B"/>
    <property type="match status" value="1"/>
</dbReference>
<keyword evidence="6" id="KW-1185">Reference proteome</keyword>
<dbReference type="NCBIfam" id="NF006073">
    <property type="entry name" value="PRK08219.1"/>
    <property type="match status" value="1"/>
</dbReference>
<evidence type="ECO:0000313" key="5">
    <source>
        <dbReference type="EMBL" id="KAA8890363.1"/>
    </source>
</evidence>
<dbReference type="Pfam" id="PF00106">
    <property type="entry name" value="adh_short"/>
    <property type="match status" value="1"/>
</dbReference>
<dbReference type="EMBL" id="VXLC01000001">
    <property type="protein sequence ID" value="KAA8890363.1"/>
    <property type="molecule type" value="Genomic_DNA"/>
</dbReference>
<dbReference type="AlphaFoldDB" id="A0A5N0EN09"/>
<dbReference type="InterPro" id="IPR057326">
    <property type="entry name" value="KR_dom"/>
</dbReference>
<dbReference type="PRINTS" id="PR00081">
    <property type="entry name" value="GDHRDH"/>
</dbReference>
<feature type="domain" description="Ketoreductase" evidence="4">
    <location>
        <begin position="11"/>
        <end position="183"/>
    </location>
</feature>
<protein>
    <submittedName>
        <fullName evidence="5">SDR family oxidoreductase</fullName>
    </submittedName>
</protein>
<reference evidence="5 6" key="1">
    <citation type="submission" date="2019-09" db="EMBL/GenBank/DDBJ databases">
        <authorList>
            <person name="Wang X."/>
        </authorList>
    </citation>
    <scope>NUCLEOTIDE SEQUENCE [LARGE SCALE GENOMIC DNA]</scope>
    <source>
        <strain evidence="5 6">CICC 11023</strain>
    </source>
</reference>
<dbReference type="SUPFAM" id="SSF51735">
    <property type="entry name" value="NAD(P)-binding Rossmann-fold domains"/>
    <property type="match status" value="1"/>
</dbReference>
<dbReference type="OrthoDB" id="158573at2"/>
<dbReference type="GO" id="GO:0016491">
    <property type="term" value="F:oxidoreductase activity"/>
    <property type="evidence" value="ECO:0007669"/>
    <property type="project" value="UniProtKB-KW"/>
</dbReference>
<dbReference type="CDD" id="cd05233">
    <property type="entry name" value="SDR_c"/>
    <property type="match status" value="1"/>
</dbReference>
<comment type="caution">
    <text evidence="5">The sequence shown here is derived from an EMBL/GenBank/DDBJ whole genome shotgun (WGS) entry which is preliminary data.</text>
</comment>
<evidence type="ECO:0000313" key="6">
    <source>
        <dbReference type="Proteomes" id="UP000323876"/>
    </source>
</evidence>
<dbReference type="InterPro" id="IPR036291">
    <property type="entry name" value="NAD(P)-bd_dom_sf"/>
</dbReference>
<dbReference type="InterPro" id="IPR020904">
    <property type="entry name" value="Sc_DH/Rdtase_CS"/>
</dbReference>
<dbReference type="PANTHER" id="PTHR44196:SF1">
    <property type="entry name" value="DEHYDROGENASE_REDUCTASE SDR FAMILY MEMBER 7B"/>
    <property type="match status" value="1"/>
</dbReference>
<dbReference type="SMART" id="SM00822">
    <property type="entry name" value="PKS_KR"/>
    <property type="match status" value="1"/>
</dbReference>
<gene>
    <name evidence="5" type="ORF">F3087_03430</name>
</gene>
<comment type="similarity">
    <text evidence="1 3">Belongs to the short-chain dehydrogenases/reductases (SDR) family.</text>
</comment>
<evidence type="ECO:0000256" key="2">
    <source>
        <dbReference type="ARBA" id="ARBA00023002"/>
    </source>
</evidence>
<dbReference type="Gene3D" id="3.40.50.720">
    <property type="entry name" value="NAD(P)-binding Rossmann-like Domain"/>
    <property type="match status" value="1"/>
</dbReference>
<evidence type="ECO:0000256" key="3">
    <source>
        <dbReference type="RuleBase" id="RU000363"/>
    </source>
</evidence>
<evidence type="ECO:0000259" key="4">
    <source>
        <dbReference type="SMART" id="SM00822"/>
    </source>
</evidence>
<dbReference type="RefSeq" id="WP_150400275.1">
    <property type="nucleotide sequence ID" value="NZ_VXLC01000001.1"/>
</dbReference>
<proteinExistence type="inferred from homology"/>